<name>A0A561WIB1_ACTTI</name>
<protein>
    <recommendedName>
        <fullName evidence="3">Lipoprotein</fullName>
    </recommendedName>
</protein>
<gene>
    <name evidence="1" type="ORF">FHX34_102166</name>
</gene>
<proteinExistence type="predicted"/>
<dbReference type="PROSITE" id="PS51257">
    <property type="entry name" value="PROKAR_LIPOPROTEIN"/>
    <property type="match status" value="1"/>
</dbReference>
<comment type="caution">
    <text evidence="1">The sequence shown here is derived from an EMBL/GenBank/DDBJ whole genome shotgun (WGS) entry which is preliminary data.</text>
</comment>
<dbReference type="EMBL" id="VIWY01000002">
    <property type="protein sequence ID" value="TWG23617.1"/>
    <property type="molecule type" value="Genomic_DNA"/>
</dbReference>
<reference evidence="1 2" key="1">
    <citation type="submission" date="2019-06" db="EMBL/GenBank/DDBJ databases">
        <title>Sequencing the genomes of 1000 actinobacteria strains.</title>
        <authorList>
            <person name="Klenk H.-P."/>
        </authorList>
    </citation>
    <scope>NUCLEOTIDE SEQUENCE [LARGE SCALE GENOMIC DNA]</scope>
    <source>
        <strain evidence="1 2">DSM 43866</strain>
    </source>
</reference>
<evidence type="ECO:0000313" key="2">
    <source>
        <dbReference type="Proteomes" id="UP000320239"/>
    </source>
</evidence>
<dbReference type="OrthoDB" id="3285527at2"/>
<dbReference type="Proteomes" id="UP000320239">
    <property type="component" value="Unassembled WGS sequence"/>
</dbReference>
<dbReference type="RefSeq" id="WP_122976861.1">
    <property type="nucleotide sequence ID" value="NZ_BOMX01000034.1"/>
</dbReference>
<dbReference type="AlphaFoldDB" id="A0A561WIB1"/>
<sequence>MKRFLAGSLAGVTALTLTVGCAKQLQQLEPKLEIKKAAEALGATGRAGFTLKAGGSVDDLIALAKKESGTGEDAFTDEDADILRKIYNSSFTIAWDKAGDGVADDKAVINATIDGVTGAELRVVDETAYLKVPVGELATKFGASKADIDSIRQEMGSAIDGIGTLIDGGWIAIAAADLKKLSESATGVTPSASPSVDPQQSEQLAAELKTSAENLMQGAEVVRDEKDKTHLVVTTSTVKAYEEGKRLVGALQKVAGESASGALDKALGSELDKAPADKPIVMDLWVDNGTFKAFEINLLQFADGATGRASLRVELSTGIDITAPADAKKLDLSKIVEAIGGSGLGAATQTSSLTGGGLGGGEAKTWAELVGSQAVLLALTEGGKPAAYLSKAAAKMAIPGVTVKVVRSGVAQVTSGSSVACVTVPAKSTGEPKVVGRAC</sequence>
<evidence type="ECO:0008006" key="3">
    <source>
        <dbReference type="Google" id="ProtNLM"/>
    </source>
</evidence>
<accession>A0A561WIB1</accession>
<organism evidence="1 2">
    <name type="scientific">Actinoplanes teichomyceticus</name>
    <dbReference type="NCBI Taxonomy" id="1867"/>
    <lineage>
        <taxon>Bacteria</taxon>
        <taxon>Bacillati</taxon>
        <taxon>Actinomycetota</taxon>
        <taxon>Actinomycetes</taxon>
        <taxon>Micromonosporales</taxon>
        <taxon>Micromonosporaceae</taxon>
        <taxon>Actinoplanes</taxon>
    </lineage>
</organism>
<evidence type="ECO:0000313" key="1">
    <source>
        <dbReference type="EMBL" id="TWG23617.1"/>
    </source>
</evidence>
<keyword evidence="2" id="KW-1185">Reference proteome</keyword>